<keyword evidence="4" id="KW-0539">Nucleus</keyword>
<dbReference type="GO" id="GO:0005829">
    <property type="term" value="C:cytosol"/>
    <property type="evidence" value="ECO:0007669"/>
    <property type="project" value="UniProtKB-SubCell"/>
</dbReference>
<comment type="subunit">
    <text evidence="6">Interacts with GCK; the interaction occurs preferentially at low glucose levels. Interacts with the proteasome.</text>
</comment>
<dbReference type="CDD" id="cd01804">
    <property type="entry name" value="Ubl_midnolin"/>
    <property type="match status" value="1"/>
</dbReference>
<dbReference type="InterPro" id="IPR029071">
    <property type="entry name" value="Ubiquitin-like_domsf"/>
</dbReference>
<feature type="compositionally biased region" description="Gly residues" evidence="9">
    <location>
        <begin position="562"/>
        <end position="575"/>
    </location>
</feature>
<comment type="function">
    <text evidence="5">Facilitates the ubiquitin-independent proteasomal degradation of stimulus-induced transcription factors such as FOSB, EGR1, NR4A1, and IRF4 to the proteasome for degradation. Promotes also the degradation of other substrates such as CBX4. Plays a role in inhibiting the activity of glucokinase GCK and both glucose-induced and basal insulin secretion.</text>
</comment>
<feature type="region of interest" description="Disordered" evidence="9">
    <location>
        <begin position="252"/>
        <end position="288"/>
    </location>
</feature>
<accession>A0AAW0HM72</accession>
<reference evidence="11 12" key="1">
    <citation type="journal article" date="2023" name="bioRxiv">
        <title>Conserved and derived expression patterns and positive selection on dental genes reveal complex evolutionary context of ever-growing rodent molars.</title>
        <authorList>
            <person name="Calamari Z.T."/>
            <person name="Song A."/>
            <person name="Cohen E."/>
            <person name="Akter M."/>
            <person name="Roy R.D."/>
            <person name="Hallikas O."/>
            <person name="Christensen M.M."/>
            <person name="Li P."/>
            <person name="Marangoni P."/>
            <person name="Jernvall J."/>
            <person name="Klein O.D."/>
        </authorList>
    </citation>
    <scope>NUCLEOTIDE SEQUENCE [LARGE SCALE GENOMIC DNA]</scope>
    <source>
        <strain evidence="11">V071</strain>
    </source>
</reference>
<comment type="caution">
    <text evidence="11">The sequence shown here is derived from an EMBL/GenBank/DDBJ whole genome shotgun (WGS) entry which is preliminary data.</text>
</comment>
<dbReference type="AlphaFoldDB" id="A0AAW0HM72"/>
<dbReference type="Pfam" id="PF00240">
    <property type="entry name" value="ubiquitin"/>
    <property type="match status" value="1"/>
</dbReference>
<gene>
    <name evidence="11" type="ORF">U0070_020137</name>
</gene>
<keyword evidence="3" id="KW-0963">Cytoplasm</keyword>
<evidence type="ECO:0000313" key="11">
    <source>
        <dbReference type="EMBL" id="KAK7803920.1"/>
    </source>
</evidence>
<dbReference type="FunFam" id="3.10.20.90:FF:000180">
    <property type="entry name" value="midnolin isoform X1"/>
    <property type="match status" value="1"/>
</dbReference>
<evidence type="ECO:0000256" key="7">
    <source>
        <dbReference type="ARBA" id="ARBA00074225"/>
    </source>
</evidence>
<protein>
    <recommendedName>
        <fullName evidence="7">Midnolin</fullName>
    </recommendedName>
    <alternativeName>
        <fullName evidence="8">Midbrain nucleolar protein</fullName>
    </alternativeName>
</protein>
<feature type="region of interest" description="Disordered" evidence="9">
    <location>
        <begin position="532"/>
        <end position="598"/>
    </location>
</feature>
<dbReference type="EMBL" id="JBBHLL010000398">
    <property type="protein sequence ID" value="KAK7803920.1"/>
    <property type="molecule type" value="Genomic_DNA"/>
</dbReference>
<dbReference type="PANTHER" id="PTHR23010:SF1">
    <property type="entry name" value="MIDNOLIN"/>
    <property type="match status" value="1"/>
</dbReference>
<evidence type="ECO:0000256" key="6">
    <source>
        <dbReference type="ARBA" id="ARBA00064582"/>
    </source>
</evidence>
<sequence length="598" mass="63360">MCILRAAAAAVAKGRDARGSKTREESRHRASRDSSPPSSGGGPRFGGGVPTRIGGDPRPPGLLRSPGMEPQPGGARSCRRGAPGGACELSTATESTSPMTLAIHSTTGTRYDLSVPHDETVEGLRKRLSQRLKVPKERLALLHKDTRLSSGKLQEFGVGDGSKLTLVPTVEAGLMSQASRPEQSVMQALESLTETQVSDFLSGRSPLTLALRVGDHMMFVQLQLAAQHAPLQHRHVLAAAAAAAAAARGDPSVTAPVSSPCRPASSAARVPPVSSSPSPVSPSPVTAGSFRSHAASAASTACSEVRMEMLPFVFGADCEGSSCSLCIKCSSLILSPMNLYLECRTGVNWAEEWTHHDPTYHLPISQQQMDCSPPASSNATSTPGSSSTPRSRKPGAVIESFVNHAPGVFSGTFSGTLHPNCQDSSGRPRRDIGTILQILNDLLSATRHYQGMPPSLTQLRCHAQCSPASPAPDLTPKTTSCEKLGATSPTSLLQGQSQIRMCKPPGDRLRQTENRATRCKVERLQLLLQQKRLRRKARRDARGPYHWTPSRKAGRSDSSSSSGGGGSPSEAGGLGLDFEDSVWKPEVNPDIQSEFVMA</sequence>
<evidence type="ECO:0000256" key="4">
    <source>
        <dbReference type="ARBA" id="ARBA00023242"/>
    </source>
</evidence>
<evidence type="ECO:0000256" key="1">
    <source>
        <dbReference type="ARBA" id="ARBA00004514"/>
    </source>
</evidence>
<feature type="compositionally biased region" description="Polar residues" evidence="9">
    <location>
        <begin position="90"/>
        <end position="99"/>
    </location>
</feature>
<proteinExistence type="predicted"/>
<evidence type="ECO:0000256" key="3">
    <source>
        <dbReference type="ARBA" id="ARBA00022490"/>
    </source>
</evidence>
<evidence type="ECO:0000256" key="8">
    <source>
        <dbReference type="ARBA" id="ARBA00079197"/>
    </source>
</evidence>
<dbReference type="SMART" id="SM00213">
    <property type="entry name" value="UBQ"/>
    <property type="match status" value="1"/>
</dbReference>
<evidence type="ECO:0000256" key="5">
    <source>
        <dbReference type="ARBA" id="ARBA00053529"/>
    </source>
</evidence>
<feature type="region of interest" description="Disordered" evidence="9">
    <location>
        <begin position="8"/>
        <end position="99"/>
    </location>
</feature>
<dbReference type="GO" id="GO:0005730">
    <property type="term" value="C:nucleolus"/>
    <property type="evidence" value="ECO:0007669"/>
    <property type="project" value="UniProtKB-SubCell"/>
</dbReference>
<comment type="subcellular location">
    <subcellularLocation>
        <location evidence="1">Cytoplasm</location>
        <location evidence="1">Cytosol</location>
    </subcellularLocation>
    <subcellularLocation>
        <location evidence="2">Nucleus</location>
        <location evidence="2">Nucleolus</location>
    </subcellularLocation>
</comment>
<dbReference type="Proteomes" id="UP001488838">
    <property type="component" value="Unassembled WGS sequence"/>
</dbReference>
<dbReference type="PANTHER" id="PTHR23010">
    <property type="entry name" value="MIDNOLIN"/>
    <property type="match status" value="1"/>
</dbReference>
<feature type="region of interest" description="Disordered" evidence="9">
    <location>
        <begin position="364"/>
        <end position="393"/>
    </location>
</feature>
<keyword evidence="12" id="KW-1185">Reference proteome</keyword>
<dbReference type="InterPro" id="IPR039336">
    <property type="entry name" value="Midnolin"/>
</dbReference>
<feature type="compositionally biased region" description="Basic and acidic residues" evidence="9">
    <location>
        <begin position="13"/>
        <end position="32"/>
    </location>
</feature>
<feature type="compositionally biased region" description="Gly residues" evidence="9">
    <location>
        <begin position="39"/>
        <end position="49"/>
    </location>
</feature>
<dbReference type="SUPFAM" id="SSF54236">
    <property type="entry name" value="Ubiquitin-like"/>
    <property type="match status" value="1"/>
</dbReference>
<feature type="compositionally biased region" description="Low complexity" evidence="9">
    <location>
        <begin position="372"/>
        <end position="389"/>
    </location>
</feature>
<dbReference type="Gene3D" id="3.10.20.90">
    <property type="entry name" value="Phosphatidylinositol 3-kinase Catalytic Subunit, Chain A, domain 1"/>
    <property type="match status" value="1"/>
</dbReference>
<feature type="compositionally biased region" description="Low complexity" evidence="9">
    <location>
        <begin position="255"/>
        <end position="288"/>
    </location>
</feature>
<dbReference type="InterPro" id="IPR000626">
    <property type="entry name" value="Ubiquitin-like_dom"/>
</dbReference>
<evidence type="ECO:0000313" key="12">
    <source>
        <dbReference type="Proteomes" id="UP001488838"/>
    </source>
</evidence>
<name>A0AAW0HM72_MYOGA</name>
<dbReference type="PROSITE" id="PS50053">
    <property type="entry name" value="UBIQUITIN_2"/>
    <property type="match status" value="1"/>
</dbReference>
<evidence type="ECO:0000259" key="10">
    <source>
        <dbReference type="PROSITE" id="PS50053"/>
    </source>
</evidence>
<organism evidence="11 12">
    <name type="scientific">Myodes glareolus</name>
    <name type="common">Bank vole</name>
    <name type="synonym">Clethrionomys glareolus</name>
    <dbReference type="NCBI Taxonomy" id="447135"/>
    <lineage>
        <taxon>Eukaryota</taxon>
        <taxon>Metazoa</taxon>
        <taxon>Chordata</taxon>
        <taxon>Craniata</taxon>
        <taxon>Vertebrata</taxon>
        <taxon>Euteleostomi</taxon>
        <taxon>Mammalia</taxon>
        <taxon>Eutheria</taxon>
        <taxon>Euarchontoglires</taxon>
        <taxon>Glires</taxon>
        <taxon>Rodentia</taxon>
        <taxon>Myomorpha</taxon>
        <taxon>Muroidea</taxon>
        <taxon>Cricetidae</taxon>
        <taxon>Arvicolinae</taxon>
        <taxon>Myodes</taxon>
    </lineage>
</organism>
<evidence type="ECO:0000256" key="9">
    <source>
        <dbReference type="SAM" id="MobiDB-lite"/>
    </source>
</evidence>
<evidence type="ECO:0000256" key="2">
    <source>
        <dbReference type="ARBA" id="ARBA00004604"/>
    </source>
</evidence>
<feature type="domain" description="Ubiquitin-like" evidence="10">
    <location>
        <begin position="99"/>
        <end position="173"/>
    </location>
</feature>